<feature type="transmembrane region" description="Helical" evidence="1">
    <location>
        <begin position="27"/>
        <end position="49"/>
    </location>
</feature>
<evidence type="ECO:0000313" key="2">
    <source>
        <dbReference type="EMBL" id="SNY46147.1"/>
    </source>
</evidence>
<protein>
    <submittedName>
        <fullName evidence="2">Uncharacterized protein</fullName>
    </submittedName>
</protein>
<dbReference type="EMBL" id="OBDZ01000041">
    <property type="protein sequence ID" value="SNY46147.1"/>
    <property type="molecule type" value="Genomic_DNA"/>
</dbReference>
<evidence type="ECO:0000256" key="1">
    <source>
        <dbReference type="SAM" id="Phobius"/>
    </source>
</evidence>
<sequence>MHGIWQYLQCGIFYTMEGQSSFEHTGLMISATIGDVNIALVLFLLLVFVNKDKNWIMKQWERKEIVISILYALFVSFFFEVHALYTNRWGYSTDMPLFPATNIGLLPVIQLLILLPLGSWIAKRTLSKFN</sequence>
<keyword evidence="3" id="KW-1185">Reference proteome</keyword>
<accession>A0A285IED1</accession>
<name>A0A285IED1_9FIRM</name>
<evidence type="ECO:0000313" key="3">
    <source>
        <dbReference type="Proteomes" id="UP000219573"/>
    </source>
</evidence>
<keyword evidence="1" id="KW-1133">Transmembrane helix</keyword>
<dbReference type="AlphaFoldDB" id="A0A285IED1"/>
<keyword evidence="1" id="KW-0812">Transmembrane</keyword>
<dbReference type="Proteomes" id="UP000219573">
    <property type="component" value="Unassembled WGS sequence"/>
</dbReference>
<keyword evidence="1" id="KW-0472">Membrane</keyword>
<feature type="transmembrane region" description="Helical" evidence="1">
    <location>
        <begin position="97"/>
        <end position="122"/>
    </location>
</feature>
<organism evidence="2 3">
    <name type="scientific">Orenia metallireducens</name>
    <dbReference type="NCBI Taxonomy" id="1413210"/>
    <lineage>
        <taxon>Bacteria</taxon>
        <taxon>Bacillati</taxon>
        <taxon>Bacillota</taxon>
        <taxon>Clostridia</taxon>
        <taxon>Halanaerobiales</taxon>
        <taxon>Halobacteroidaceae</taxon>
        <taxon>Orenia</taxon>
    </lineage>
</organism>
<proteinExistence type="predicted"/>
<feature type="transmembrane region" description="Helical" evidence="1">
    <location>
        <begin position="65"/>
        <end position="85"/>
    </location>
</feature>
<reference evidence="3" key="1">
    <citation type="submission" date="2017-09" db="EMBL/GenBank/DDBJ databases">
        <authorList>
            <person name="Varghese N."/>
            <person name="Submissions S."/>
        </authorList>
    </citation>
    <scope>NUCLEOTIDE SEQUENCE [LARGE SCALE GENOMIC DNA]</scope>
    <source>
        <strain evidence="3">MSL47</strain>
    </source>
</reference>
<gene>
    <name evidence="2" type="ORF">SAMN06265827_1411</name>
</gene>